<evidence type="ECO:0000256" key="2">
    <source>
        <dbReference type="ARBA" id="ARBA00001911"/>
    </source>
</evidence>
<keyword evidence="12" id="KW-1185">Reference proteome</keyword>
<dbReference type="Proteomes" id="UP000066549">
    <property type="component" value="Chromosome"/>
</dbReference>
<comment type="similarity">
    <text evidence="4 9">Belongs to the NAD(P)-dependent epimerase/dehydratase family.</text>
</comment>
<dbReference type="OrthoDB" id="9803010at2"/>
<evidence type="ECO:0000259" key="10">
    <source>
        <dbReference type="Pfam" id="PF16363"/>
    </source>
</evidence>
<organism evidence="11 12">
    <name type="scientific">Methylophilales bacterium MBRS-H7</name>
    <dbReference type="NCBI Taxonomy" id="1623450"/>
    <lineage>
        <taxon>Bacteria</taxon>
        <taxon>Pseudomonadati</taxon>
        <taxon>Pseudomonadota</taxon>
        <taxon>Betaproteobacteria</taxon>
        <taxon>Nitrosomonadales</taxon>
        <taxon>OM43 clade</taxon>
    </lineage>
</organism>
<evidence type="ECO:0000313" key="12">
    <source>
        <dbReference type="Proteomes" id="UP000066549"/>
    </source>
</evidence>
<dbReference type="GO" id="GO:0006012">
    <property type="term" value="P:galactose metabolic process"/>
    <property type="evidence" value="ECO:0007669"/>
    <property type="project" value="UniProtKB-UniPathway"/>
</dbReference>
<dbReference type="GO" id="GO:0005829">
    <property type="term" value="C:cytosol"/>
    <property type="evidence" value="ECO:0007669"/>
    <property type="project" value="TreeGrafter"/>
</dbReference>
<dbReference type="CDD" id="cd05247">
    <property type="entry name" value="UDP_G4E_1_SDR_e"/>
    <property type="match status" value="1"/>
</dbReference>
<dbReference type="InterPro" id="IPR036291">
    <property type="entry name" value="NAD(P)-bd_dom_sf"/>
</dbReference>
<protein>
    <recommendedName>
        <fullName evidence="6 9">UDP-glucose 4-epimerase</fullName>
        <ecNumber evidence="5 9">5.1.3.2</ecNumber>
    </recommendedName>
</protein>
<dbReference type="Gene3D" id="3.90.25.10">
    <property type="entry name" value="UDP-galactose 4-epimerase, domain 1"/>
    <property type="match status" value="1"/>
</dbReference>
<dbReference type="PANTHER" id="PTHR43725">
    <property type="entry name" value="UDP-GLUCOSE 4-EPIMERASE"/>
    <property type="match status" value="1"/>
</dbReference>
<comment type="subunit">
    <text evidence="9">Homodimer.</text>
</comment>
<dbReference type="EMBL" id="CP011002">
    <property type="protein sequence ID" value="AKO66287.1"/>
    <property type="molecule type" value="Genomic_DNA"/>
</dbReference>
<keyword evidence="7 9" id="KW-0520">NAD</keyword>
<feature type="domain" description="NAD(P)-binding" evidence="10">
    <location>
        <begin position="12"/>
        <end position="327"/>
    </location>
</feature>
<evidence type="ECO:0000256" key="4">
    <source>
        <dbReference type="ARBA" id="ARBA00007637"/>
    </source>
</evidence>
<evidence type="ECO:0000256" key="8">
    <source>
        <dbReference type="ARBA" id="ARBA00023235"/>
    </source>
</evidence>
<evidence type="ECO:0000313" key="11">
    <source>
        <dbReference type="EMBL" id="AKO66287.1"/>
    </source>
</evidence>
<evidence type="ECO:0000256" key="6">
    <source>
        <dbReference type="ARBA" id="ARBA00018569"/>
    </source>
</evidence>
<comment type="catalytic activity">
    <reaction evidence="1 9">
        <text>UDP-alpha-D-glucose = UDP-alpha-D-galactose</text>
        <dbReference type="Rhea" id="RHEA:22168"/>
        <dbReference type="ChEBI" id="CHEBI:58885"/>
        <dbReference type="ChEBI" id="CHEBI:66914"/>
        <dbReference type="EC" id="5.1.3.2"/>
    </reaction>
</comment>
<dbReference type="InterPro" id="IPR005886">
    <property type="entry name" value="UDP_G4E"/>
</dbReference>
<evidence type="ECO:0000256" key="9">
    <source>
        <dbReference type="RuleBase" id="RU366046"/>
    </source>
</evidence>
<dbReference type="SUPFAM" id="SSF51735">
    <property type="entry name" value="NAD(P)-binding Rossmann-fold domains"/>
    <property type="match status" value="1"/>
</dbReference>
<comment type="pathway">
    <text evidence="3 9">Carbohydrate metabolism; galactose metabolism.</text>
</comment>
<dbReference type="InterPro" id="IPR016040">
    <property type="entry name" value="NAD(P)-bd_dom"/>
</dbReference>
<dbReference type="AlphaFoldDB" id="A0A0H4JCT0"/>
<proteinExistence type="inferred from homology"/>
<keyword evidence="9" id="KW-0119">Carbohydrate metabolism</keyword>
<evidence type="ECO:0000256" key="7">
    <source>
        <dbReference type="ARBA" id="ARBA00023027"/>
    </source>
</evidence>
<name>A0A0H4JCT0_9PROT</name>
<sequence>MTDVNTFSHPILITGGAGFLGSHMVALCLEKRIDLVVVDNLSNSDLSNLQTLEKHFNVTIPFFNIDIRDQDKLKDFFNEHRFSAVIHFAGLKSVAESVANPDLYHDNNVVGSQNVIDCIKAQGIKNLIFSSSATVYGDPQYLPIDEDHPVQPYNPYGETKAQVEELFIQDEYFKTASVKLLRYFNPVGSYKCIIGEKPNGMPNNLMPYILGVARGEYDFLNIYGDDYETDDGTGVRDYIHVTDLMEAHWSALMDDVIGCEIYNVGCGKGFSVKEMVKAFEEVNQVKIPYQIQPRRDGDIATCYAAVDKIKNHLNWSAKLNLESMCRDAWSVNS</sequence>
<comment type="cofactor">
    <cofactor evidence="2 9">
        <name>NAD(+)</name>
        <dbReference type="ChEBI" id="CHEBI:57540"/>
    </cofactor>
</comment>
<accession>A0A0H4JCT0</accession>
<dbReference type="Gene3D" id="3.40.50.720">
    <property type="entry name" value="NAD(P)-binding Rossmann-like Domain"/>
    <property type="match status" value="1"/>
</dbReference>
<dbReference type="EC" id="5.1.3.2" evidence="5 9"/>
<dbReference type="PANTHER" id="PTHR43725:SF47">
    <property type="entry name" value="UDP-GLUCOSE 4-EPIMERASE"/>
    <property type="match status" value="1"/>
</dbReference>
<gene>
    <name evidence="11" type="ORF">VI33_06380</name>
</gene>
<dbReference type="Pfam" id="PF16363">
    <property type="entry name" value="GDP_Man_Dehyd"/>
    <property type="match status" value="1"/>
</dbReference>
<dbReference type="NCBIfam" id="TIGR01179">
    <property type="entry name" value="galE"/>
    <property type="match status" value="1"/>
</dbReference>
<dbReference type="UniPathway" id="UPA00214"/>
<dbReference type="PATRIC" id="fig|1623450.3.peg.1278"/>
<evidence type="ECO:0000256" key="1">
    <source>
        <dbReference type="ARBA" id="ARBA00000083"/>
    </source>
</evidence>
<keyword evidence="8 9" id="KW-0413">Isomerase</keyword>
<evidence type="ECO:0000256" key="5">
    <source>
        <dbReference type="ARBA" id="ARBA00013189"/>
    </source>
</evidence>
<reference evidence="11 12" key="1">
    <citation type="submission" date="2015-03" db="EMBL/GenBank/DDBJ databases">
        <title>Comparative analysis of the OM43 clade including a novel species from Red Sea uncovers genomic and metabolic diversity among marine methylotrophs.</title>
        <authorList>
            <person name="Jimenez-Infante F."/>
            <person name="Ngugi D.K."/>
            <person name="Vinu M."/>
            <person name="Alam I."/>
            <person name="Kamau A."/>
            <person name="Blom J."/>
            <person name="Bajic V.B."/>
            <person name="Stingl U."/>
        </authorList>
    </citation>
    <scope>NUCLEOTIDE SEQUENCE [LARGE SCALE GENOMIC DNA]</scope>
    <source>
        <strain evidence="11 12">MBRSH7</strain>
    </source>
</reference>
<evidence type="ECO:0000256" key="3">
    <source>
        <dbReference type="ARBA" id="ARBA00004947"/>
    </source>
</evidence>
<dbReference type="GO" id="GO:0003978">
    <property type="term" value="F:UDP-glucose 4-epimerase activity"/>
    <property type="evidence" value="ECO:0007669"/>
    <property type="project" value="UniProtKB-UniRule"/>
</dbReference>